<evidence type="ECO:0000313" key="4">
    <source>
        <dbReference type="EMBL" id="KAJ9134608.1"/>
    </source>
</evidence>
<organism evidence="4 5">
    <name type="scientific">Pleurostoma richardsiae</name>
    <dbReference type="NCBI Taxonomy" id="41990"/>
    <lineage>
        <taxon>Eukaryota</taxon>
        <taxon>Fungi</taxon>
        <taxon>Dikarya</taxon>
        <taxon>Ascomycota</taxon>
        <taxon>Pezizomycotina</taxon>
        <taxon>Sordariomycetes</taxon>
        <taxon>Sordariomycetidae</taxon>
        <taxon>Calosphaeriales</taxon>
        <taxon>Pleurostomataceae</taxon>
        <taxon>Pleurostoma</taxon>
    </lineage>
</organism>
<dbReference type="GO" id="GO:0052689">
    <property type="term" value="F:carboxylic ester hydrolase activity"/>
    <property type="evidence" value="ECO:0007669"/>
    <property type="project" value="TreeGrafter"/>
</dbReference>
<evidence type="ECO:0000259" key="3">
    <source>
        <dbReference type="Pfam" id="PF02230"/>
    </source>
</evidence>
<feature type="domain" description="Phospholipase/carboxylesterase/thioesterase" evidence="3">
    <location>
        <begin position="62"/>
        <end position="188"/>
    </location>
</feature>
<gene>
    <name evidence="4" type="ORF">NKR23_g10039</name>
</gene>
<dbReference type="Gene3D" id="3.40.50.1820">
    <property type="entry name" value="alpha/beta hydrolase"/>
    <property type="match status" value="1"/>
</dbReference>
<protein>
    <submittedName>
        <fullName evidence="4">Alpha/beta-hydrolase</fullName>
    </submittedName>
</protein>
<dbReference type="GO" id="GO:0008474">
    <property type="term" value="F:palmitoyl-(protein) hydrolase activity"/>
    <property type="evidence" value="ECO:0007669"/>
    <property type="project" value="TreeGrafter"/>
</dbReference>
<feature type="domain" description="Phospholipase/carboxylesterase/thioesterase" evidence="3">
    <location>
        <begin position="249"/>
        <end position="310"/>
    </location>
</feature>
<evidence type="ECO:0000313" key="5">
    <source>
        <dbReference type="Proteomes" id="UP001174694"/>
    </source>
</evidence>
<dbReference type="PANTHER" id="PTHR10655:SF64">
    <property type="entry name" value="PHOSPHOLIPASE_CARBOXYLESTERASE_THIOESTERASE DOMAIN-CONTAINING PROTEIN"/>
    <property type="match status" value="1"/>
</dbReference>
<dbReference type="PANTHER" id="PTHR10655">
    <property type="entry name" value="LYSOPHOSPHOLIPASE-RELATED"/>
    <property type="match status" value="1"/>
</dbReference>
<sequence>MSPSTAFPEPLVIPPLLPHKQTFILLHHRGANAERFGPALLSAHIRAPFPSSGAASCGADSLTLRAVLPHARFVFPTAPPSRATIYRRCIINQWFDGWHLEDGALRREELQADGLRYTVGFLHELIRREIQLVGGNARDVVLGGLSQGCAAILVASLLWEGEPLGAVVGMCGWMPYLGHMDEEPSSGNKMSDEADDGFDPFERSSSSSASGTSSAAEDIEPADLGLRAVKRLSEELELKRPPYESIPLRQTPVFLGHGRQDDRVPISLARETAAFLENTGVTVSLKTYQDLGHWYSADMLHDIAIFVQKTTGWA</sequence>
<reference evidence="4" key="1">
    <citation type="submission" date="2022-07" db="EMBL/GenBank/DDBJ databases">
        <title>Fungi with potential for degradation of polypropylene.</title>
        <authorList>
            <person name="Gostincar C."/>
        </authorList>
    </citation>
    <scope>NUCLEOTIDE SEQUENCE</scope>
    <source>
        <strain evidence="4">EXF-13308</strain>
    </source>
</reference>
<dbReference type="InterPro" id="IPR003140">
    <property type="entry name" value="PLipase/COase/thioEstase"/>
</dbReference>
<dbReference type="AlphaFoldDB" id="A0AA38VC17"/>
<dbReference type="Pfam" id="PF02230">
    <property type="entry name" value="Abhydrolase_2"/>
    <property type="match status" value="2"/>
</dbReference>
<feature type="region of interest" description="Disordered" evidence="2">
    <location>
        <begin position="183"/>
        <end position="218"/>
    </location>
</feature>
<comment type="similarity">
    <text evidence="1">Belongs to the AB hydrolase superfamily. AB hydrolase 2 family.</text>
</comment>
<proteinExistence type="inferred from homology"/>
<evidence type="ECO:0000256" key="1">
    <source>
        <dbReference type="ARBA" id="ARBA00006499"/>
    </source>
</evidence>
<name>A0AA38VC17_9PEZI</name>
<evidence type="ECO:0000256" key="2">
    <source>
        <dbReference type="SAM" id="MobiDB-lite"/>
    </source>
</evidence>
<feature type="compositionally biased region" description="Low complexity" evidence="2">
    <location>
        <begin position="204"/>
        <end position="216"/>
    </location>
</feature>
<dbReference type="GO" id="GO:0005737">
    <property type="term" value="C:cytoplasm"/>
    <property type="evidence" value="ECO:0007669"/>
    <property type="project" value="TreeGrafter"/>
</dbReference>
<dbReference type="InterPro" id="IPR029058">
    <property type="entry name" value="AB_hydrolase_fold"/>
</dbReference>
<dbReference type="SUPFAM" id="SSF53474">
    <property type="entry name" value="alpha/beta-Hydrolases"/>
    <property type="match status" value="1"/>
</dbReference>
<accession>A0AA38VC17</accession>
<comment type="caution">
    <text evidence="4">The sequence shown here is derived from an EMBL/GenBank/DDBJ whole genome shotgun (WGS) entry which is preliminary data.</text>
</comment>
<dbReference type="InterPro" id="IPR050565">
    <property type="entry name" value="LYPA1-2/EST-like"/>
</dbReference>
<dbReference type="Proteomes" id="UP001174694">
    <property type="component" value="Unassembled WGS sequence"/>
</dbReference>
<keyword evidence="5" id="KW-1185">Reference proteome</keyword>
<dbReference type="EMBL" id="JANBVO010000042">
    <property type="protein sequence ID" value="KAJ9134608.1"/>
    <property type="molecule type" value="Genomic_DNA"/>
</dbReference>